<protein>
    <submittedName>
        <fullName evidence="1">Uncharacterized protein</fullName>
    </submittedName>
</protein>
<gene>
    <name evidence="1" type="ORF">GCK32_021731</name>
</gene>
<evidence type="ECO:0000313" key="2">
    <source>
        <dbReference type="Proteomes" id="UP001331761"/>
    </source>
</evidence>
<reference evidence="1 2" key="1">
    <citation type="submission" date="2019-10" db="EMBL/GenBank/DDBJ databases">
        <title>Assembly and Annotation for the nematode Trichostrongylus colubriformis.</title>
        <authorList>
            <person name="Martin J."/>
        </authorList>
    </citation>
    <scope>NUCLEOTIDE SEQUENCE [LARGE SCALE GENOMIC DNA]</scope>
    <source>
        <strain evidence="1">G859</strain>
        <tissue evidence="1">Whole worm</tissue>
    </source>
</reference>
<dbReference type="AlphaFoldDB" id="A0AAN8I8G7"/>
<dbReference type="Proteomes" id="UP001331761">
    <property type="component" value="Unassembled WGS sequence"/>
</dbReference>
<dbReference type="EMBL" id="WIXE01025485">
    <property type="protein sequence ID" value="KAK5964679.1"/>
    <property type="molecule type" value="Genomic_DNA"/>
</dbReference>
<name>A0AAN8I8G7_TRICO</name>
<accession>A0AAN8I8G7</accession>
<proteinExistence type="predicted"/>
<keyword evidence="2" id="KW-1185">Reference proteome</keyword>
<feature type="non-terminal residue" evidence="1">
    <location>
        <position position="1"/>
    </location>
</feature>
<organism evidence="1 2">
    <name type="scientific">Trichostrongylus colubriformis</name>
    <name type="common">Black scour worm</name>
    <dbReference type="NCBI Taxonomy" id="6319"/>
    <lineage>
        <taxon>Eukaryota</taxon>
        <taxon>Metazoa</taxon>
        <taxon>Ecdysozoa</taxon>
        <taxon>Nematoda</taxon>
        <taxon>Chromadorea</taxon>
        <taxon>Rhabditida</taxon>
        <taxon>Rhabditina</taxon>
        <taxon>Rhabditomorpha</taxon>
        <taxon>Strongyloidea</taxon>
        <taxon>Trichostrongylidae</taxon>
        <taxon>Trichostrongylus</taxon>
    </lineage>
</organism>
<evidence type="ECO:0000313" key="1">
    <source>
        <dbReference type="EMBL" id="KAK5964679.1"/>
    </source>
</evidence>
<comment type="caution">
    <text evidence="1">The sequence shown here is derived from an EMBL/GenBank/DDBJ whole genome shotgun (WGS) entry which is preliminary data.</text>
</comment>
<sequence>TDGCEEASLLVRFHEYWPFTSTVVIHYYVKDGQRISYDSHLVTADVEKWLEHDFKLKAEPGVHEVCVQMSGRPEIRHRVCRVVVDRMQCPFPQSSTSTSMVPAVICLVLLSFLLR</sequence>